<dbReference type="NCBIfam" id="TIGR03985">
    <property type="entry name" value="TIGR03985 family CRISPR-associated protein"/>
    <property type="match status" value="1"/>
</dbReference>
<proteinExistence type="predicted"/>
<dbReference type="RefSeq" id="WP_190464001.1">
    <property type="nucleotide sequence ID" value="NZ_JACJPW010000018.1"/>
</dbReference>
<dbReference type="Proteomes" id="UP000641646">
    <property type="component" value="Unassembled WGS sequence"/>
</dbReference>
<dbReference type="AlphaFoldDB" id="A0A926ZFU9"/>
<reference evidence="1" key="1">
    <citation type="journal article" date="2015" name="ISME J.">
        <title>Draft Genome Sequence of Streptomyces incarnatus NRRL8089, which Produces the Nucleoside Antibiotic Sinefungin.</title>
        <authorList>
            <person name="Oshima K."/>
            <person name="Hattori M."/>
            <person name="Shimizu H."/>
            <person name="Fukuda K."/>
            <person name="Nemoto M."/>
            <person name="Inagaki K."/>
            <person name="Tamura T."/>
        </authorList>
    </citation>
    <scope>NUCLEOTIDE SEQUENCE</scope>
    <source>
        <strain evidence="1">FACHB-1375</strain>
    </source>
</reference>
<comment type="caution">
    <text evidence="1">The sequence shown here is derived from an EMBL/GenBank/DDBJ whole genome shotgun (WGS) entry which is preliminary data.</text>
</comment>
<accession>A0A926ZFU9</accession>
<dbReference type="InterPro" id="IPR023816">
    <property type="entry name" value="CRISPR-assoc_CYA0889"/>
</dbReference>
<organism evidence="1 2">
    <name type="scientific">Aerosakkonema funiforme FACHB-1375</name>
    <dbReference type="NCBI Taxonomy" id="2949571"/>
    <lineage>
        <taxon>Bacteria</taxon>
        <taxon>Bacillati</taxon>
        <taxon>Cyanobacteriota</taxon>
        <taxon>Cyanophyceae</taxon>
        <taxon>Oscillatoriophycideae</taxon>
        <taxon>Aerosakkonematales</taxon>
        <taxon>Aerosakkonemataceae</taxon>
        <taxon>Aerosakkonema</taxon>
    </lineage>
</organism>
<dbReference type="EMBL" id="JACJPW010000018">
    <property type="protein sequence ID" value="MBD2181235.1"/>
    <property type="molecule type" value="Genomic_DNA"/>
</dbReference>
<keyword evidence="2" id="KW-1185">Reference proteome</keyword>
<evidence type="ECO:0000313" key="1">
    <source>
        <dbReference type="EMBL" id="MBD2181235.1"/>
    </source>
</evidence>
<sequence>METVNPFWNEPPRVELLQWLARGDLKQRLLQAVRLWVWLHFLYGEAGIKLNLPENFTYPEWRDAFFTTTHTKEEEIPPLHDPKCRCAKTVAAWLFGSDFNLTQSKWKGELGKPEVREKERSFEQSLREHHLLPDNLKELLHDTRLFGLTRRSLYGDLQVLIEIGWLKRQGNRYYRVSKYPPTPSSIQKTDSRLVAYNLDFLTQPDLAAIADNLSVRLNGQQRFFIHLEYVIPPDSIDRVEEWQAQLRELWQKEVIPPILLTYESAVWQTTLSVVVYPICIYYYQRGPYLCGFGEIPQDESGKLDFRNYRLDRIQNSLPLSWEDSQVPVALKRRYQRNTLPTPDDIQLAIAEVWGFDYYQPAQLLLLRFDREWDNRYIRNTMRHATFARVAYQEVERLIRQNLKGEQQQKILNIWRKRSPQDAYYQAQYRQGDPNVMQRLRAWRPNVEILLPVELREQATREVEQEWKNYEE</sequence>
<reference evidence="1" key="2">
    <citation type="submission" date="2020-08" db="EMBL/GenBank/DDBJ databases">
        <authorList>
            <person name="Chen M."/>
            <person name="Teng W."/>
            <person name="Zhao L."/>
            <person name="Hu C."/>
            <person name="Zhou Y."/>
            <person name="Han B."/>
            <person name="Song L."/>
            <person name="Shu W."/>
        </authorList>
    </citation>
    <scope>NUCLEOTIDE SEQUENCE</scope>
    <source>
        <strain evidence="1">FACHB-1375</strain>
    </source>
</reference>
<protein>
    <submittedName>
        <fullName evidence="1">TIGR03985 family CRISPR-associated protein</fullName>
    </submittedName>
</protein>
<gene>
    <name evidence="1" type="ORF">H6G03_08980</name>
</gene>
<name>A0A926ZFU9_9CYAN</name>
<evidence type="ECO:0000313" key="2">
    <source>
        <dbReference type="Proteomes" id="UP000641646"/>
    </source>
</evidence>